<keyword evidence="3" id="KW-0804">Transcription</keyword>
<reference evidence="6 7" key="1">
    <citation type="submission" date="2018-09" db="EMBL/GenBank/DDBJ databases">
        <title>Isolation, diversity and antifungal activity of actinobacteria from wheat.</title>
        <authorList>
            <person name="Han C."/>
        </authorList>
    </citation>
    <scope>NUCLEOTIDE SEQUENCE [LARGE SCALE GENOMIC DNA]</scope>
    <source>
        <strain evidence="6 7">NEAU-YY265</strain>
    </source>
</reference>
<evidence type="ECO:0000256" key="3">
    <source>
        <dbReference type="ARBA" id="ARBA00023163"/>
    </source>
</evidence>
<accession>A0A418KT12</accession>
<name>A0A418KT12_9ACTN</name>
<dbReference type="InterPro" id="IPR036388">
    <property type="entry name" value="WH-like_DNA-bd_sf"/>
</dbReference>
<keyword evidence="1" id="KW-0805">Transcription regulation</keyword>
<evidence type="ECO:0000259" key="5">
    <source>
        <dbReference type="PROSITE" id="PS50949"/>
    </source>
</evidence>
<feature type="domain" description="HTH gntR-type" evidence="5">
    <location>
        <begin position="30"/>
        <end position="97"/>
    </location>
</feature>
<dbReference type="InterPro" id="IPR050679">
    <property type="entry name" value="Bact_HTH_transcr_reg"/>
</dbReference>
<keyword evidence="7" id="KW-1185">Reference proteome</keyword>
<dbReference type="GO" id="GO:0045892">
    <property type="term" value="P:negative regulation of DNA-templated transcription"/>
    <property type="evidence" value="ECO:0007669"/>
    <property type="project" value="TreeGrafter"/>
</dbReference>
<comment type="caution">
    <text evidence="6">The sequence shown here is derived from an EMBL/GenBank/DDBJ whole genome shotgun (WGS) entry which is preliminary data.</text>
</comment>
<dbReference type="EMBL" id="QUAL01000091">
    <property type="protein sequence ID" value="RIQ27314.1"/>
    <property type="molecule type" value="Genomic_DNA"/>
</dbReference>
<dbReference type="SMART" id="SM00866">
    <property type="entry name" value="UTRA"/>
    <property type="match status" value="1"/>
</dbReference>
<dbReference type="Gene3D" id="3.40.1410.10">
    <property type="entry name" value="Chorismate lyase-like"/>
    <property type="match status" value="1"/>
</dbReference>
<dbReference type="PRINTS" id="PR00035">
    <property type="entry name" value="HTHGNTR"/>
</dbReference>
<dbReference type="Pfam" id="PF07702">
    <property type="entry name" value="UTRA"/>
    <property type="match status" value="1"/>
</dbReference>
<organism evidence="6 7">
    <name type="scientific">Jiangella rhizosphaerae</name>
    <dbReference type="NCBI Taxonomy" id="2293569"/>
    <lineage>
        <taxon>Bacteria</taxon>
        <taxon>Bacillati</taxon>
        <taxon>Actinomycetota</taxon>
        <taxon>Actinomycetes</taxon>
        <taxon>Jiangellales</taxon>
        <taxon>Jiangellaceae</taxon>
        <taxon>Jiangella</taxon>
    </lineage>
</organism>
<dbReference type="Gene3D" id="1.10.10.10">
    <property type="entry name" value="Winged helix-like DNA-binding domain superfamily/Winged helix DNA-binding domain"/>
    <property type="match status" value="1"/>
</dbReference>
<dbReference type="Pfam" id="PF00392">
    <property type="entry name" value="GntR"/>
    <property type="match status" value="1"/>
</dbReference>
<keyword evidence="2" id="KW-0238">DNA-binding</keyword>
<dbReference type="SUPFAM" id="SSF46785">
    <property type="entry name" value="Winged helix' DNA-binding domain"/>
    <property type="match status" value="1"/>
</dbReference>
<protein>
    <submittedName>
        <fullName evidence="6">GntR family transcriptional regulator</fullName>
    </submittedName>
</protein>
<proteinExistence type="predicted"/>
<dbReference type="PANTHER" id="PTHR44846:SF1">
    <property type="entry name" value="MANNOSYL-D-GLYCERATE TRANSPORT_METABOLISM SYSTEM REPRESSOR MNGR-RELATED"/>
    <property type="match status" value="1"/>
</dbReference>
<evidence type="ECO:0000313" key="7">
    <source>
        <dbReference type="Proteomes" id="UP000284057"/>
    </source>
</evidence>
<dbReference type="PROSITE" id="PS50949">
    <property type="entry name" value="HTH_GNTR"/>
    <property type="match status" value="1"/>
</dbReference>
<dbReference type="PANTHER" id="PTHR44846">
    <property type="entry name" value="MANNOSYL-D-GLYCERATE TRANSPORT/METABOLISM SYSTEM REPRESSOR MNGR-RELATED"/>
    <property type="match status" value="1"/>
</dbReference>
<dbReference type="InterPro" id="IPR000524">
    <property type="entry name" value="Tscrpt_reg_HTH_GntR"/>
</dbReference>
<dbReference type="GO" id="GO:0003700">
    <property type="term" value="F:DNA-binding transcription factor activity"/>
    <property type="evidence" value="ECO:0007669"/>
    <property type="project" value="InterPro"/>
</dbReference>
<evidence type="ECO:0000256" key="2">
    <source>
        <dbReference type="ARBA" id="ARBA00023125"/>
    </source>
</evidence>
<evidence type="ECO:0000256" key="4">
    <source>
        <dbReference type="SAM" id="MobiDB-lite"/>
    </source>
</evidence>
<evidence type="ECO:0000256" key="1">
    <source>
        <dbReference type="ARBA" id="ARBA00023015"/>
    </source>
</evidence>
<dbReference type="GO" id="GO:0003677">
    <property type="term" value="F:DNA binding"/>
    <property type="evidence" value="ECO:0007669"/>
    <property type="project" value="UniProtKB-KW"/>
</dbReference>
<dbReference type="InterPro" id="IPR028978">
    <property type="entry name" value="Chorismate_lyase_/UTRA_dom_sf"/>
</dbReference>
<dbReference type="Proteomes" id="UP000284057">
    <property type="component" value="Unassembled WGS sequence"/>
</dbReference>
<sequence>MHLVERGSPTVPRPRHEPHDVAPDVFTTGDRAKGAHIKDVLASLVQRSRDGALLPSERVLAERFGVARMTVRGAIDDLEARGLVRRVSGRGTFVQHPALTHSEIFRSFSEDMRHRGLSPGARGYRARTRPATRDVAGRLGVEPGAPVHSIERIRTADGIPMALERTNLSADRFANLLTVMNRDESLYAVLAREFGVRLESAEQTVSIARLRPAEAKRLEVAEDDAAFLIERVSVDTMGNVVEFGRSLYRGDRYAIQMHVSRPTT</sequence>
<dbReference type="AlphaFoldDB" id="A0A418KT12"/>
<dbReference type="InterPro" id="IPR011663">
    <property type="entry name" value="UTRA"/>
</dbReference>
<dbReference type="SMART" id="SM00345">
    <property type="entry name" value="HTH_GNTR"/>
    <property type="match status" value="1"/>
</dbReference>
<dbReference type="InterPro" id="IPR036390">
    <property type="entry name" value="WH_DNA-bd_sf"/>
</dbReference>
<gene>
    <name evidence="6" type="ORF">DY240_09880</name>
</gene>
<evidence type="ECO:0000313" key="6">
    <source>
        <dbReference type="EMBL" id="RIQ27314.1"/>
    </source>
</evidence>
<dbReference type="CDD" id="cd07377">
    <property type="entry name" value="WHTH_GntR"/>
    <property type="match status" value="1"/>
</dbReference>
<dbReference type="SUPFAM" id="SSF64288">
    <property type="entry name" value="Chorismate lyase-like"/>
    <property type="match status" value="1"/>
</dbReference>
<feature type="region of interest" description="Disordered" evidence="4">
    <location>
        <begin position="1"/>
        <end position="23"/>
    </location>
</feature>